<dbReference type="InterPro" id="IPR021352">
    <property type="entry name" value="DUF2971"/>
</dbReference>
<evidence type="ECO:0000313" key="1">
    <source>
        <dbReference type="EMBL" id="GAB95783.1"/>
    </source>
</evidence>
<dbReference type="RefSeq" id="WP_006592315.1">
    <property type="nucleotide sequence ID" value="NZ_BAHD01000026.1"/>
</dbReference>
<evidence type="ECO:0000313" key="2">
    <source>
        <dbReference type="Proteomes" id="UP000008366"/>
    </source>
</evidence>
<proteinExistence type="predicted"/>
<dbReference type="Proteomes" id="UP000008366">
    <property type="component" value="Unassembled WGS sequence"/>
</dbReference>
<dbReference type="eggNOG" id="ENOG5032BTA">
    <property type="taxonomic scope" value="Bacteria"/>
</dbReference>
<accession>K6VHW7</accession>
<dbReference type="AlphaFoldDB" id="K6VHW7"/>
<dbReference type="STRING" id="1184609.KILIM_026_00540"/>
<evidence type="ECO:0008006" key="3">
    <source>
        <dbReference type="Google" id="ProtNLM"/>
    </source>
</evidence>
<sequence length="312" mass="33657">MTSSTPADGLVWHYTDAAGLLSITSNHVLWATASGFLNDALEVELGVTRMKEALEVKAAGSDDVVRRFIEERLRSELMKPSTASPTLFFILSAAQHWDLLAMWRCYGGRGESYAIGLDPHAPLAVLTEPGVDVSPLTTGDGYVTHRPWAPVRYDLAEQRALAEAVVEGLPAAYEAARARVASGELDRADVLEAVQGTLDDLEQALFLIKHSGFHDEREVRYCTGIFDPDGSAYRQGVVRYRASAFGMAPYLHLTGAGEPGSVFTDRAAPLPIRAVAISPSPHGGRSAEPTRAMLAGNGYDVDVFASQIPFRA</sequence>
<gene>
    <name evidence="1" type="ORF">KILIM_026_00540</name>
</gene>
<dbReference type="Pfam" id="PF11185">
    <property type="entry name" value="DUF2971"/>
    <property type="match status" value="1"/>
</dbReference>
<protein>
    <recommendedName>
        <fullName evidence="3">DUF2971 domain-containing protein</fullName>
    </recommendedName>
</protein>
<dbReference type="OrthoDB" id="1095921at2"/>
<name>K6VHW7_9MICO</name>
<comment type="caution">
    <text evidence="1">The sequence shown here is derived from an EMBL/GenBank/DDBJ whole genome shotgun (WGS) entry which is preliminary data.</text>
</comment>
<dbReference type="EMBL" id="BAHD01000026">
    <property type="protein sequence ID" value="GAB95783.1"/>
    <property type="molecule type" value="Genomic_DNA"/>
</dbReference>
<reference evidence="1 2" key="1">
    <citation type="submission" date="2012-08" db="EMBL/GenBank/DDBJ databases">
        <title>Whole genome shotgun sequence of Kineosphaera limosa NBRC 100340.</title>
        <authorList>
            <person name="Yoshida I."/>
            <person name="Isaki S."/>
            <person name="Hosoyama A."/>
            <person name="Tsuchikane K."/>
            <person name="Katsumata H."/>
            <person name="Ando Y."/>
            <person name="Ohji S."/>
            <person name="Hamada M."/>
            <person name="Tamura T."/>
            <person name="Yamazoe A."/>
            <person name="Yamazaki S."/>
            <person name="Fujita N."/>
        </authorList>
    </citation>
    <scope>NUCLEOTIDE SEQUENCE [LARGE SCALE GENOMIC DNA]</scope>
    <source>
        <strain evidence="1 2">NBRC 100340</strain>
    </source>
</reference>
<keyword evidence="2" id="KW-1185">Reference proteome</keyword>
<organism evidence="1 2">
    <name type="scientific">Kineosphaera limosa NBRC 100340</name>
    <dbReference type="NCBI Taxonomy" id="1184609"/>
    <lineage>
        <taxon>Bacteria</taxon>
        <taxon>Bacillati</taxon>
        <taxon>Actinomycetota</taxon>
        <taxon>Actinomycetes</taxon>
        <taxon>Micrococcales</taxon>
        <taxon>Dermatophilaceae</taxon>
        <taxon>Kineosphaera</taxon>
    </lineage>
</organism>